<feature type="region of interest" description="Disordered" evidence="2">
    <location>
        <begin position="465"/>
        <end position="488"/>
    </location>
</feature>
<dbReference type="Pfam" id="PF00092">
    <property type="entry name" value="VWA"/>
    <property type="match status" value="1"/>
</dbReference>
<evidence type="ECO:0000256" key="1">
    <source>
        <dbReference type="SAM" id="Coils"/>
    </source>
</evidence>
<comment type="caution">
    <text evidence="4">The sequence shown here is derived from an EMBL/GenBank/DDBJ whole genome shotgun (WGS) entry which is preliminary data.</text>
</comment>
<dbReference type="SMART" id="SM00327">
    <property type="entry name" value="VWA"/>
    <property type="match status" value="1"/>
</dbReference>
<dbReference type="InterPro" id="IPR032838">
    <property type="entry name" value="Vwaint_dom"/>
</dbReference>
<evidence type="ECO:0000259" key="3">
    <source>
        <dbReference type="PROSITE" id="PS50234"/>
    </source>
</evidence>
<dbReference type="InterPro" id="IPR002035">
    <property type="entry name" value="VWF_A"/>
</dbReference>
<dbReference type="Proteomes" id="UP001187192">
    <property type="component" value="Unassembled WGS sequence"/>
</dbReference>
<name>A0AA88AJ11_FICCA</name>
<keyword evidence="1" id="KW-0175">Coiled coil</keyword>
<dbReference type="PANTHER" id="PTHR10579">
    <property type="entry name" value="CALCIUM-ACTIVATED CHLORIDE CHANNEL REGULATOR"/>
    <property type="match status" value="1"/>
</dbReference>
<sequence length="524" mass="57972">MTYDDDEPIVALVDDSEDKPEAFEAGKTQVTITNKPEAVLEETELKVLLELTGSGDNEDRAPVDLVTVLDVSGSMKDEDKIGKLQIAMQFLIQKLSPIDRLSVVTFSKGSSRLFPLRQITNESQLDIIEKVKALNAHGATNMAAGLQMGIQVLNDRRLSNRRVGAIMLMSDGDQSLRYGDARQVPVDSFAVYTFGFGSDAKPEVLKEISEKSKGGTFSDVRNLNDLGKAFSQCLGGLLTVIVQDLNLTLTQVNKESKIDINNVTAGNYKKTEKDGSVNISFGELYNSEVRMVLVNLLLLKADSEKSPDVLHVNYSYRGKGKRAFEAPPMTATVTRSKTATDKEIPKLIIEENRLKTLNSVKEARALADNKELERAKDKVDEAKNSLEGVKDVDDPKQVIKALMYDLERLSGFMKSQEEYEEKGRPYAMSFETSHERQRYAARGDVDAVRAFATPRMDAYLEQAKEFAKDPTKPPPSAAEDVKQERAENPLAPIAGPLSHYITVAIQALKSIDDILKSSTNVKRT</sequence>
<dbReference type="Gene3D" id="3.40.50.410">
    <property type="entry name" value="von Willebrand factor, type A domain"/>
    <property type="match status" value="1"/>
</dbReference>
<evidence type="ECO:0000313" key="4">
    <source>
        <dbReference type="EMBL" id="GMN53524.1"/>
    </source>
</evidence>
<evidence type="ECO:0000313" key="5">
    <source>
        <dbReference type="Proteomes" id="UP001187192"/>
    </source>
</evidence>
<dbReference type="InterPro" id="IPR051266">
    <property type="entry name" value="CLCR"/>
</dbReference>
<accession>A0AA88AJ11</accession>
<protein>
    <recommendedName>
        <fullName evidence="3">VWFA domain-containing protein</fullName>
    </recommendedName>
</protein>
<dbReference type="EMBL" id="BTGU01000047">
    <property type="protein sequence ID" value="GMN53524.1"/>
    <property type="molecule type" value="Genomic_DNA"/>
</dbReference>
<dbReference type="AlphaFoldDB" id="A0AA88AJ11"/>
<dbReference type="PROSITE" id="PS50234">
    <property type="entry name" value="VWFA"/>
    <property type="match status" value="1"/>
</dbReference>
<organism evidence="4 5">
    <name type="scientific">Ficus carica</name>
    <name type="common">Common fig</name>
    <dbReference type="NCBI Taxonomy" id="3494"/>
    <lineage>
        <taxon>Eukaryota</taxon>
        <taxon>Viridiplantae</taxon>
        <taxon>Streptophyta</taxon>
        <taxon>Embryophyta</taxon>
        <taxon>Tracheophyta</taxon>
        <taxon>Spermatophyta</taxon>
        <taxon>Magnoliopsida</taxon>
        <taxon>eudicotyledons</taxon>
        <taxon>Gunneridae</taxon>
        <taxon>Pentapetalae</taxon>
        <taxon>rosids</taxon>
        <taxon>fabids</taxon>
        <taxon>Rosales</taxon>
        <taxon>Moraceae</taxon>
        <taxon>Ficeae</taxon>
        <taxon>Ficus</taxon>
    </lineage>
</organism>
<dbReference type="SUPFAM" id="SSF53300">
    <property type="entry name" value="vWA-like"/>
    <property type="match status" value="1"/>
</dbReference>
<keyword evidence="5" id="KW-1185">Reference proteome</keyword>
<feature type="coiled-coil region" evidence="1">
    <location>
        <begin position="365"/>
        <end position="392"/>
    </location>
</feature>
<evidence type="ECO:0000256" key="2">
    <source>
        <dbReference type="SAM" id="MobiDB-lite"/>
    </source>
</evidence>
<dbReference type="Pfam" id="PF14624">
    <property type="entry name" value="Vwaint"/>
    <property type="match status" value="1"/>
</dbReference>
<dbReference type="Gramene" id="FCD_00017690-RA">
    <property type="protein sequence ID" value="FCD_00017690-RA:cds"/>
    <property type="gene ID" value="FCD_00017690"/>
</dbReference>
<proteinExistence type="predicted"/>
<dbReference type="InterPro" id="IPR036465">
    <property type="entry name" value="vWFA_dom_sf"/>
</dbReference>
<dbReference type="PANTHER" id="PTHR10579:SF129">
    <property type="entry name" value="OS01G0640200 PROTEIN"/>
    <property type="match status" value="1"/>
</dbReference>
<feature type="domain" description="VWFA" evidence="3">
    <location>
        <begin position="64"/>
        <end position="241"/>
    </location>
</feature>
<gene>
    <name evidence="4" type="ORF">TIFTF001_022664</name>
</gene>
<reference evidence="4" key="1">
    <citation type="submission" date="2023-07" db="EMBL/GenBank/DDBJ databases">
        <title>draft genome sequence of fig (Ficus carica).</title>
        <authorList>
            <person name="Takahashi T."/>
            <person name="Nishimura K."/>
        </authorList>
    </citation>
    <scope>NUCLEOTIDE SEQUENCE</scope>
</reference>